<dbReference type="EMBL" id="JSXC01000011">
    <property type="protein sequence ID" value="KHN54717.1"/>
    <property type="molecule type" value="Genomic_DNA"/>
</dbReference>
<keyword evidence="3" id="KW-1185">Reference proteome</keyword>
<evidence type="ECO:0000313" key="3">
    <source>
        <dbReference type="Proteomes" id="UP000053038"/>
    </source>
</evidence>
<gene>
    <name evidence="2" type="ORF">OI69_03445</name>
</gene>
<organism evidence="2 3">
    <name type="scientific">Pectobacterium fontis</name>
    <dbReference type="NCBI Taxonomy" id="2558042"/>
    <lineage>
        <taxon>Bacteria</taxon>
        <taxon>Pseudomonadati</taxon>
        <taxon>Pseudomonadota</taxon>
        <taxon>Gammaproteobacteria</taxon>
        <taxon>Enterobacterales</taxon>
        <taxon>Pectobacteriaceae</taxon>
        <taxon>Pectobacterium</taxon>
    </lineage>
</organism>
<dbReference type="RefSeq" id="WP_039346137.1">
    <property type="nucleotide sequence ID" value="NZ_JSXC01000011.1"/>
</dbReference>
<dbReference type="Proteomes" id="UP000053038">
    <property type="component" value="Unassembled WGS sequence"/>
</dbReference>
<feature type="region of interest" description="Disordered" evidence="1">
    <location>
        <begin position="152"/>
        <end position="174"/>
    </location>
</feature>
<comment type="caution">
    <text evidence="2">The sequence shown here is derived from an EMBL/GenBank/DDBJ whole genome shotgun (WGS) entry which is preliminary data.</text>
</comment>
<evidence type="ECO:0000256" key="1">
    <source>
        <dbReference type="SAM" id="MobiDB-lite"/>
    </source>
</evidence>
<reference evidence="2 3" key="1">
    <citation type="submission" date="2014-10" db="EMBL/GenBank/DDBJ databases">
        <title>Genome sequence of Pectobacterium carotovorum M022.</title>
        <authorList>
            <person name="Chan K.-G."/>
            <person name="Tan W.-S."/>
        </authorList>
    </citation>
    <scope>NUCLEOTIDE SEQUENCE [LARGE SCALE GENOMIC DNA]</scope>
    <source>
        <strain evidence="2 3">M022</strain>
    </source>
</reference>
<name>A0A7V8ILE1_9GAMM</name>
<accession>A0A7V8ILE1</accession>
<sequence>MSSKSETLREEATFSLADLYGEDISPEVANADMSAFERSMDDMLPALLASDADKFAISTETLRKRRAETLLLLEQIQMCRATLGSLPDDTALLGFKKPDWKIVPLPGVLDDTSLAWDNLHQQGYPVTMPLPEKVMAMLKAKGVGITDDAEKKYSDTLRKRRRHKTSSGASIKDK</sequence>
<dbReference type="OrthoDB" id="6424467at2"/>
<proteinExistence type="predicted"/>
<evidence type="ECO:0000313" key="2">
    <source>
        <dbReference type="EMBL" id="KHN54717.1"/>
    </source>
</evidence>
<dbReference type="AlphaFoldDB" id="A0A7V8ILE1"/>
<protein>
    <submittedName>
        <fullName evidence="2">Uncharacterized protein</fullName>
    </submittedName>
</protein>